<dbReference type="AlphaFoldDB" id="A0A975FL76"/>
<evidence type="ECO:0000256" key="8">
    <source>
        <dbReference type="SAM" id="Phobius"/>
    </source>
</evidence>
<evidence type="ECO:0000313" key="9">
    <source>
        <dbReference type="EMBL" id="QTX03957.1"/>
    </source>
</evidence>
<dbReference type="Gene3D" id="2.40.10.10">
    <property type="entry name" value="Trypsin-like serine proteases"/>
    <property type="match status" value="2"/>
</dbReference>
<dbReference type="InterPro" id="IPR051201">
    <property type="entry name" value="Chloro_Bact_Ser_Proteases"/>
</dbReference>
<feature type="transmembrane region" description="Helical" evidence="8">
    <location>
        <begin position="94"/>
        <end position="115"/>
    </location>
</feature>
<feature type="transmembrane region" description="Helical" evidence="8">
    <location>
        <begin position="136"/>
        <end position="157"/>
    </location>
</feature>
<dbReference type="PRINTS" id="PR00834">
    <property type="entry name" value="PROTEASES2C"/>
</dbReference>
<protein>
    <submittedName>
        <fullName evidence="9">MarP family serine protease</fullName>
    </submittedName>
</protein>
<dbReference type="SUPFAM" id="SSF50494">
    <property type="entry name" value="Trypsin-like serine proteases"/>
    <property type="match status" value="1"/>
</dbReference>
<keyword evidence="3 9" id="KW-0645">Protease</keyword>
<dbReference type="InterPro" id="IPR003825">
    <property type="entry name" value="Colicin-V_CvpA"/>
</dbReference>
<evidence type="ECO:0000256" key="2">
    <source>
        <dbReference type="ARBA" id="ARBA00010541"/>
    </source>
</evidence>
<dbReference type="NCBIfam" id="NF033740">
    <property type="entry name" value="MarP_fam_protase"/>
    <property type="match status" value="1"/>
</dbReference>
<dbReference type="GO" id="GO:0004252">
    <property type="term" value="F:serine-type endopeptidase activity"/>
    <property type="evidence" value="ECO:0007669"/>
    <property type="project" value="InterPro"/>
</dbReference>
<evidence type="ECO:0000256" key="3">
    <source>
        <dbReference type="ARBA" id="ARBA00022670"/>
    </source>
</evidence>
<dbReference type="InterPro" id="IPR043504">
    <property type="entry name" value="Peptidase_S1_PA_chymotrypsin"/>
</dbReference>
<evidence type="ECO:0000313" key="10">
    <source>
        <dbReference type="Proteomes" id="UP000671914"/>
    </source>
</evidence>
<keyword evidence="6 8" id="KW-1133">Transmembrane helix</keyword>
<dbReference type="InterPro" id="IPR009003">
    <property type="entry name" value="Peptidase_S1_PA"/>
</dbReference>
<proteinExistence type="inferred from homology"/>
<dbReference type="GO" id="GO:0016020">
    <property type="term" value="C:membrane"/>
    <property type="evidence" value="ECO:0007669"/>
    <property type="project" value="UniProtKB-SubCell"/>
</dbReference>
<dbReference type="PANTHER" id="PTHR43343:SF3">
    <property type="entry name" value="PROTEASE DO-LIKE 8, CHLOROPLASTIC"/>
    <property type="match status" value="1"/>
</dbReference>
<accession>A0A975FL76</accession>
<keyword evidence="10" id="KW-1185">Reference proteome</keyword>
<dbReference type="Proteomes" id="UP000671914">
    <property type="component" value="Chromosome"/>
</dbReference>
<dbReference type="EMBL" id="CP071696">
    <property type="protein sequence ID" value="QTX03957.1"/>
    <property type="molecule type" value="Genomic_DNA"/>
</dbReference>
<reference evidence="9" key="1">
    <citation type="submission" date="2021-03" db="EMBL/GenBank/DDBJ databases">
        <title>Agromyces archimandritus sp. nov., isolated from the cockroach Archimandrita tessellata.</title>
        <authorList>
            <person name="Guzman J."/>
            <person name="Ortuzar M."/>
            <person name="Poehlein A."/>
            <person name="Daniel R."/>
            <person name="Trujillo M."/>
            <person name="Vilcinskas A."/>
        </authorList>
    </citation>
    <scope>NUCLEOTIDE SEQUENCE</scope>
    <source>
        <strain evidence="9">G127AT</strain>
    </source>
</reference>
<comment type="similarity">
    <text evidence="2">Belongs to the peptidase S1C family.</text>
</comment>
<organism evidence="9 10">
    <name type="scientific">Agromyces archimandritae</name>
    <dbReference type="NCBI Taxonomy" id="2781962"/>
    <lineage>
        <taxon>Bacteria</taxon>
        <taxon>Bacillati</taxon>
        <taxon>Actinomycetota</taxon>
        <taxon>Actinomycetes</taxon>
        <taxon>Micrococcales</taxon>
        <taxon>Microbacteriaceae</taxon>
        <taxon>Agromyces</taxon>
    </lineage>
</organism>
<name>A0A975FL76_9MICO</name>
<keyword evidence="4 8" id="KW-0812">Transmembrane</keyword>
<keyword evidence="5" id="KW-0378">Hydrolase</keyword>
<gene>
    <name evidence="9" type="ORF">G127AT_11655</name>
</gene>
<evidence type="ECO:0000256" key="1">
    <source>
        <dbReference type="ARBA" id="ARBA00004141"/>
    </source>
</evidence>
<dbReference type="KEGG" id="aarc:G127AT_11655"/>
<keyword evidence="7 8" id="KW-0472">Membrane</keyword>
<dbReference type="Pfam" id="PF13365">
    <property type="entry name" value="Trypsin_2"/>
    <property type="match status" value="1"/>
</dbReference>
<dbReference type="PANTHER" id="PTHR43343">
    <property type="entry name" value="PEPTIDASE S12"/>
    <property type="match status" value="1"/>
</dbReference>
<sequence length="426" mass="43521">MDAGSHKGTRRYPPALVEDRARGWNPRSAREDPPVAWTLLIDVVIVLVFIGALVNGFRAGLLRTAAGLVGLVAGGIAAFFVMPLTMSWIPFPEWRVAASIAVAVLLLIIGSWLGAAVGRTLRRGAKAVKLGMLDRILGAVGNLLVTALVVMLVGTGVRAMAVPVLSPALSSSWVLRSIEAITPEPAQRFIAEVRGAATEQALPWLTEVLGGPKTAPALPDFALDNPALVTATDSVVRVTGNAFQCGQNLSGSGFVVADDRVVTNAHVVAGVDEPIIEAPGEDPVAGRVVAFDPEHDLAVIAAPGLDADALDLADALGDGSPAAVAGYPFGGPFTLGAAEVMSTGSLLVESDGVQSSREVITLAATVQHGNSGGPLLTMDGDVAGVIFAKSETVDNVGYAVPMSELAPLAAEAPSLSEQVGSGSCVG</sequence>
<evidence type="ECO:0000256" key="4">
    <source>
        <dbReference type="ARBA" id="ARBA00022692"/>
    </source>
</evidence>
<feature type="transmembrane region" description="Helical" evidence="8">
    <location>
        <begin position="35"/>
        <end position="54"/>
    </location>
</feature>
<evidence type="ECO:0000256" key="6">
    <source>
        <dbReference type="ARBA" id="ARBA00022989"/>
    </source>
</evidence>
<dbReference type="GO" id="GO:0006508">
    <property type="term" value="P:proteolysis"/>
    <property type="evidence" value="ECO:0007669"/>
    <property type="project" value="UniProtKB-KW"/>
</dbReference>
<dbReference type="GO" id="GO:0009403">
    <property type="term" value="P:toxin biosynthetic process"/>
    <property type="evidence" value="ECO:0007669"/>
    <property type="project" value="InterPro"/>
</dbReference>
<dbReference type="Pfam" id="PF02674">
    <property type="entry name" value="Colicin_V"/>
    <property type="match status" value="1"/>
</dbReference>
<dbReference type="InterPro" id="IPR001940">
    <property type="entry name" value="Peptidase_S1C"/>
</dbReference>
<evidence type="ECO:0000256" key="5">
    <source>
        <dbReference type="ARBA" id="ARBA00022801"/>
    </source>
</evidence>
<feature type="transmembrane region" description="Helical" evidence="8">
    <location>
        <begin position="61"/>
        <end position="82"/>
    </location>
</feature>
<dbReference type="InterPro" id="IPR047680">
    <property type="entry name" value="MarP-like"/>
</dbReference>
<evidence type="ECO:0000256" key="7">
    <source>
        <dbReference type="ARBA" id="ARBA00023136"/>
    </source>
</evidence>
<comment type="subcellular location">
    <subcellularLocation>
        <location evidence="1">Membrane</location>
        <topology evidence="1">Multi-pass membrane protein</topology>
    </subcellularLocation>
</comment>